<organism evidence="3 4">
    <name type="scientific">Marchantia polymorpha</name>
    <name type="common">Common liverwort</name>
    <name type="synonym">Marchantia aquatica</name>
    <dbReference type="NCBI Taxonomy" id="3197"/>
    <lineage>
        <taxon>Eukaryota</taxon>
        <taxon>Viridiplantae</taxon>
        <taxon>Streptophyta</taxon>
        <taxon>Embryophyta</taxon>
        <taxon>Marchantiophyta</taxon>
        <taxon>Marchantiopsida</taxon>
        <taxon>Marchantiidae</taxon>
        <taxon>Marchantiales</taxon>
        <taxon>Marchantiaceae</taxon>
        <taxon>Marchantia</taxon>
    </lineage>
</organism>
<dbReference type="EMBL" id="KZ772847">
    <property type="protein sequence ID" value="PTQ27960.1"/>
    <property type="molecule type" value="Genomic_DNA"/>
</dbReference>
<dbReference type="PROSITE" id="PS51444">
    <property type="entry name" value="FH2"/>
    <property type="match status" value="1"/>
</dbReference>
<dbReference type="PANTHER" id="PTHR45733">
    <property type="entry name" value="FORMIN-J"/>
    <property type="match status" value="1"/>
</dbReference>
<keyword evidence="4" id="KW-1185">Reference proteome</keyword>
<dbReference type="Gramene" id="Mp3g24420.2">
    <property type="protein sequence ID" value="Mp3g24420.2.cds"/>
    <property type="gene ID" value="Mp3g24420"/>
</dbReference>
<gene>
    <name evidence="3" type="ORF">MARPO_0178s0012</name>
</gene>
<dbReference type="InterPro" id="IPR042201">
    <property type="entry name" value="FH2_Formin_sf"/>
</dbReference>
<sequence length="313" mass="35401">MLTEDNLSMANMLTALLNLDESVLDMDQVENLIKICPTKEEVDMLKAGEERSLDNSEQFFLEMMRVPRIEIKLRVFSFKLQFTTKVAELWKNLMTLQEASKEVTESKKFRRIMQNAITFANSSSNQGNLNESDVGLKLESLLKLTDDSPVSNPKKKLMENFYKMISEKEADLLGFHKDLRHLEGASKILLTTMADEMQGIIRGLQKLGQELNASEKDGPISEGFRSVLKTFLKSAESDHRSLATFYLEVGRDADLLVQFFDRDPARCSFERVTSILFNFVTAFTKAGDENIKTDKESKDVAVPLTPDGSKVCA</sequence>
<evidence type="ECO:0000256" key="1">
    <source>
        <dbReference type="ARBA" id="ARBA00006468"/>
    </source>
</evidence>
<comment type="similarity">
    <text evidence="1">Belongs to the formin-like family. Class-II subfamily.</text>
</comment>
<evidence type="ECO:0000313" key="3">
    <source>
        <dbReference type="EMBL" id="PTQ27960.1"/>
    </source>
</evidence>
<evidence type="ECO:0000259" key="2">
    <source>
        <dbReference type="PROSITE" id="PS51444"/>
    </source>
</evidence>
<dbReference type="Pfam" id="PF02181">
    <property type="entry name" value="FH2"/>
    <property type="match status" value="1"/>
</dbReference>
<dbReference type="Proteomes" id="UP000244005">
    <property type="component" value="Unassembled WGS sequence"/>
</dbReference>
<feature type="domain" description="FH2" evidence="2">
    <location>
        <begin position="1"/>
        <end position="309"/>
    </location>
</feature>
<dbReference type="InterPro" id="IPR015425">
    <property type="entry name" value="FH2_Formin"/>
</dbReference>
<evidence type="ECO:0000313" key="4">
    <source>
        <dbReference type="Proteomes" id="UP000244005"/>
    </source>
</evidence>
<dbReference type="SUPFAM" id="SSF101447">
    <property type="entry name" value="Formin homology 2 domain (FH2 domain)"/>
    <property type="match status" value="1"/>
</dbReference>
<dbReference type="InterPro" id="IPR051144">
    <property type="entry name" value="Formin_homology_domain"/>
</dbReference>
<dbReference type="Gramene" id="Mp3g24420.1">
    <property type="protein sequence ID" value="Mp3g24420.1.cds"/>
    <property type="gene ID" value="Mp3g24420"/>
</dbReference>
<proteinExistence type="inferred from homology"/>
<protein>
    <recommendedName>
        <fullName evidence="2">FH2 domain-containing protein</fullName>
    </recommendedName>
</protein>
<dbReference type="OMA" id="FRPHNEE"/>
<accession>A0A2R6W282</accession>
<dbReference type="EMBL" id="KZ772847">
    <property type="protein sequence ID" value="PTQ27961.1"/>
    <property type="molecule type" value="Genomic_DNA"/>
</dbReference>
<dbReference type="AlphaFoldDB" id="A0A2R6W282"/>
<dbReference type="OrthoDB" id="1668162at2759"/>
<dbReference type="Gene3D" id="1.20.58.2220">
    <property type="entry name" value="Formin, FH2 domain"/>
    <property type="match status" value="1"/>
</dbReference>
<name>A0A2R6W282_MARPO</name>
<dbReference type="PANTHER" id="PTHR45733:SF8">
    <property type="entry name" value="FORMIN-J"/>
    <property type="match status" value="1"/>
</dbReference>
<reference evidence="3" key="2">
    <citation type="submission" date="2017-12" db="EMBL/GenBank/DDBJ databases">
        <title>WGS assembly of Marchantia polymorpha.</title>
        <authorList>
            <person name="Bowman J.L."/>
            <person name="Kohchi T."/>
            <person name="Yamato K.T."/>
            <person name="Jenkins J."/>
            <person name="Shu S."/>
            <person name="Ishizaki K."/>
            <person name="Yamaoka S."/>
            <person name="Nishihama R."/>
            <person name="Nakamura Y."/>
            <person name="Berger F."/>
            <person name="Adam C."/>
            <person name="Aki S.S."/>
            <person name="Althoff F."/>
            <person name="Araki T."/>
            <person name="Arteaga-Vazquez M.A."/>
            <person name="Balasubrmanian S."/>
            <person name="Bauer D."/>
            <person name="Boehm C.R."/>
            <person name="Briginshaw L."/>
            <person name="Caballero-Perez J."/>
            <person name="Catarino B."/>
            <person name="Chen F."/>
            <person name="Chiyoda S."/>
            <person name="Chovatia M."/>
            <person name="Davies K.M."/>
            <person name="Delmans M."/>
            <person name="Demura T."/>
            <person name="Dierschke T."/>
            <person name="Dolan L."/>
            <person name="Dorantes-Acosta A.E."/>
            <person name="Eklund D.M."/>
            <person name="Florent S.N."/>
            <person name="Flores-Sandoval E."/>
            <person name="Fujiyama A."/>
            <person name="Fukuzawa H."/>
            <person name="Galik B."/>
            <person name="Grimanelli D."/>
            <person name="Grimwood J."/>
            <person name="Grossniklaus U."/>
            <person name="Hamada T."/>
            <person name="Haseloff J."/>
            <person name="Hetherington A.J."/>
            <person name="Higo A."/>
            <person name="Hirakawa Y."/>
            <person name="Hundley H.N."/>
            <person name="Ikeda Y."/>
            <person name="Inoue K."/>
            <person name="Inoue S."/>
            <person name="Ishida S."/>
            <person name="Jia Q."/>
            <person name="Kakita M."/>
            <person name="Kanazawa T."/>
            <person name="Kawai Y."/>
            <person name="Kawashima T."/>
            <person name="Kennedy M."/>
            <person name="Kinose K."/>
            <person name="Kinoshita T."/>
            <person name="Kohara Y."/>
            <person name="Koide E."/>
            <person name="Komatsu K."/>
            <person name="Kopischke S."/>
            <person name="Kubo M."/>
            <person name="Kyozuka J."/>
            <person name="Lagercrantz U."/>
            <person name="Lin S.S."/>
            <person name="Lindquist E."/>
            <person name="Lipzen A.M."/>
            <person name="Lu C."/>
            <person name="Luna E.D."/>
            <person name="Martienssen R.A."/>
            <person name="Minamino N."/>
            <person name="Mizutani M."/>
            <person name="Mizutani M."/>
            <person name="Mochizuki N."/>
            <person name="Monte I."/>
            <person name="Mosher R."/>
            <person name="Nagasaki H."/>
            <person name="Nakagami H."/>
            <person name="Naramoto S."/>
            <person name="Nishitani K."/>
            <person name="Ohtani M."/>
            <person name="Okamoto T."/>
            <person name="Okumura M."/>
            <person name="Phillips J."/>
            <person name="Pollak B."/>
            <person name="Reinders A."/>
            <person name="Roevekamp M."/>
            <person name="Sano R."/>
            <person name="Sawa S."/>
            <person name="Schmid M.W."/>
            <person name="Shirakawa M."/>
            <person name="Solano R."/>
            <person name="Spunde A."/>
            <person name="Suetsugu N."/>
            <person name="Sugano S."/>
            <person name="Sugiyama A."/>
            <person name="Sun R."/>
            <person name="Suzuki Y."/>
            <person name="Takenaka M."/>
            <person name="Takezawa D."/>
            <person name="Tomogane H."/>
            <person name="Tsuzuki M."/>
            <person name="Ueda T."/>
            <person name="Umeda M."/>
            <person name="Ward J.M."/>
            <person name="Watanabe Y."/>
            <person name="Yazaki K."/>
            <person name="Yokoyama R."/>
            <person name="Yoshitake Y."/>
            <person name="Yotsui I."/>
            <person name="Zachgo S."/>
            <person name="Schmutz J."/>
        </authorList>
    </citation>
    <scope>NUCLEOTIDE SEQUENCE [LARGE SCALE GENOMIC DNA]</scope>
    <source>
        <strain evidence="3">Tak-1</strain>
    </source>
</reference>
<reference evidence="4" key="1">
    <citation type="journal article" date="2017" name="Cell">
        <title>Insights into land plant evolution garnered from the Marchantia polymorpha genome.</title>
        <authorList>
            <person name="Bowman J.L."/>
            <person name="Kohchi T."/>
            <person name="Yamato K.T."/>
            <person name="Jenkins J."/>
            <person name="Shu S."/>
            <person name="Ishizaki K."/>
            <person name="Yamaoka S."/>
            <person name="Nishihama R."/>
            <person name="Nakamura Y."/>
            <person name="Berger F."/>
            <person name="Adam C."/>
            <person name="Aki S.S."/>
            <person name="Althoff F."/>
            <person name="Araki T."/>
            <person name="Arteaga-Vazquez M.A."/>
            <person name="Balasubrmanian S."/>
            <person name="Barry K."/>
            <person name="Bauer D."/>
            <person name="Boehm C.R."/>
            <person name="Briginshaw L."/>
            <person name="Caballero-Perez J."/>
            <person name="Catarino B."/>
            <person name="Chen F."/>
            <person name="Chiyoda S."/>
            <person name="Chovatia M."/>
            <person name="Davies K.M."/>
            <person name="Delmans M."/>
            <person name="Demura T."/>
            <person name="Dierschke T."/>
            <person name="Dolan L."/>
            <person name="Dorantes-Acosta A.E."/>
            <person name="Eklund D.M."/>
            <person name="Florent S.N."/>
            <person name="Flores-Sandoval E."/>
            <person name="Fujiyama A."/>
            <person name="Fukuzawa H."/>
            <person name="Galik B."/>
            <person name="Grimanelli D."/>
            <person name="Grimwood J."/>
            <person name="Grossniklaus U."/>
            <person name="Hamada T."/>
            <person name="Haseloff J."/>
            <person name="Hetherington A.J."/>
            <person name="Higo A."/>
            <person name="Hirakawa Y."/>
            <person name="Hundley H.N."/>
            <person name="Ikeda Y."/>
            <person name="Inoue K."/>
            <person name="Inoue S.I."/>
            <person name="Ishida S."/>
            <person name="Jia Q."/>
            <person name="Kakita M."/>
            <person name="Kanazawa T."/>
            <person name="Kawai Y."/>
            <person name="Kawashima T."/>
            <person name="Kennedy M."/>
            <person name="Kinose K."/>
            <person name="Kinoshita T."/>
            <person name="Kohara Y."/>
            <person name="Koide E."/>
            <person name="Komatsu K."/>
            <person name="Kopischke S."/>
            <person name="Kubo M."/>
            <person name="Kyozuka J."/>
            <person name="Lagercrantz U."/>
            <person name="Lin S.S."/>
            <person name="Lindquist E."/>
            <person name="Lipzen A.M."/>
            <person name="Lu C.W."/>
            <person name="De Luna E."/>
            <person name="Martienssen R.A."/>
            <person name="Minamino N."/>
            <person name="Mizutani M."/>
            <person name="Mizutani M."/>
            <person name="Mochizuki N."/>
            <person name="Monte I."/>
            <person name="Mosher R."/>
            <person name="Nagasaki H."/>
            <person name="Nakagami H."/>
            <person name="Naramoto S."/>
            <person name="Nishitani K."/>
            <person name="Ohtani M."/>
            <person name="Okamoto T."/>
            <person name="Okumura M."/>
            <person name="Phillips J."/>
            <person name="Pollak B."/>
            <person name="Reinders A."/>
            <person name="Rovekamp M."/>
            <person name="Sano R."/>
            <person name="Sawa S."/>
            <person name="Schmid M.W."/>
            <person name="Shirakawa M."/>
            <person name="Solano R."/>
            <person name="Spunde A."/>
            <person name="Suetsugu N."/>
            <person name="Sugano S."/>
            <person name="Sugiyama A."/>
            <person name="Sun R."/>
            <person name="Suzuki Y."/>
            <person name="Takenaka M."/>
            <person name="Takezawa D."/>
            <person name="Tomogane H."/>
            <person name="Tsuzuki M."/>
            <person name="Ueda T."/>
            <person name="Umeda M."/>
            <person name="Ward J.M."/>
            <person name="Watanabe Y."/>
            <person name="Yazaki K."/>
            <person name="Yokoyama R."/>
            <person name="Yoshitake Y."/>
            <person name="Yotsui I."/>
            <person name="Zachgo S."/>
            <person name="Schmutz J."/>
        </authorList>
    </citation>
    <scope>NUCLEOTIDE SEQUENCE [LARGE SCALE GENOMIC DNA]</scope>
    <source>
        <strain evidence="4">Tak-1</strain>
    </source>
</reference>